<keyword evidence="2 8" id="KW-0479">Metal-binding</keyword>
<keyword evidence="4 8" id="KW-0547">Nucleotide-binding</keyword>
<keyword evidence="1 8" id="KW-0808">Transferase</keyword>
<accession>A0A1M5V992</accession>
<keyword evidence="8" id="KW-0963">Cytoplasm</keyword>
<dbReference type="Pfam" id="PF00406">
    <property type="entry name" value="ADK"/>
    <property type="match status" value="1"/>
</dbReference>
<feature type="binding site" evidence="8">
    <location>
        <position position="129"/>
    </location>
    <ligand>
        <name>Zn(2+)</name>
        <dbReference type="ChEBI" id="CHEBI:29105"/>
        <note>structural</note>
    </ligand>
</feature>
<dbReference type="EC" id="2.7.4.3" evidence="8 10"/>
<evidence type="ECO:0000256" key="6">
    <source>
        <dbReference type="ARBA" id="ARBA00022833"/>
    </source>
</evidence>
<feature type="binding site" evidence="8">
    <location>
        <begin position="10"/>
        <end position="15"/>
    </location>
    <ligand>
        <name>ATP</name>
        <dbReference type="ChEBI" id="CHEBI:30616"/>
    </ligand>
</feature>
<feature type="domain" description="Adenylate kinase active site lid" evidence="11">
    <location>
        <begin position="123"/>
        <end position="158"/>
    </location>
</feature>
<dbReference type="GO" id="GO:0005524">
    <property type="term" value="F:ATP binding"/>
    <property type="evidence" value="ECO:0007669"/>
    <property type="project" value="UniProtKB-UniRule"/>
</dbReference>
<dbReference type="NCBIfam" id="TIGR01351">
    <property type="entry name" value="adk"/>
    <property type="match status" value="1"/>
</dbReference>
<feature type="binding site" evidence="8">
    <location>
        <position position="123"/>
    </location>
    <ligand>
        <name>ATP</name>
        <dbReference type="ChEBI" id="CHEBI:30616"/>
    </ligand>
</feature>
<dbReference type="NCBIfam" id="NF001381">
    <property type="entry name" value="PRK00279.1-3"/>
    <property type="match status" value="1"/>
</dbReference>
<evidence type="ECO:0000256" key="2">
    <source>
        <dbReference type="ARBA" id="ARBA00022723"/>
    </source>
</evidence>
<comment type="subunit">
    <text evidence="8 10">Monomer.</text>
</comment>
<gene>
    <name evidence="8" type="primary">adk</name>
    <name evidence="12" type="ORF">SAMN02745823_00714</name>
</gene>
<dbReference type="InterPro" id="IPR007862">
    <property type="entry name" value="Adenylate_kinase_lid-dom"/>
</dbReference>
<keyword evidence="7 8" id="KW-0067">ATP-binding</keyword>
<evidence type="ECO:0000256" key="5">
    <source>
        <dbReference type="ARBA" id="ARBA00022777"/>
    </source>
</evidence>
<name>A0A1M5V992_9FIRM</name>
<dbReference type="InterPro" id="IPR006259">
    <property type="entry name" value="Adenyl_kin_sub"/>
</dbReference>
<feature type="binding site" evidence="8">
    <location>
        <position position="156"/>
    </location>
    <ligand>
        <name>AMP</name>
        <dbReference type="ChEBI" id="CHEBI:456215"/>
    </ligand>
</feature>
<comment type="similarity">
    <text evidence="8 9">Belongs to the adenylate kinase family.</text>
</comment>
<evidence type="ECO:0000256" key="1">
    <source>
        <dbReference type="ARBA" id="ARBA00022679"/>
    </source>
</evidence>
<feature type="binding site" evidence="8">
    <location>
        <begin position="132"/>
        <end position="133"/>
    </location>
    <ligand>
        <name>ATP</name>
        <dbReference type="ChEBI" id="CHEBI:30616"/>
    </ligand>
</feature>
<feature type="binding site" evidence="8">
    <location>
        <begin position="57"/>
        <end position="59"/>
    </location>
    <ligand>
        <name>AMP</name>
        <dbReference type="ChEBI" id="CHEBI:456215"/>
    </ligand>
</feature>
<dbReference type="PRINTS" id="PR00094">
    <property type="entry name" value="ADENYLTKNASE"/>
</dbReference>
<evidence type="ECO:0000256" key="10">
    <source>
        <dbReference type="RuleBase" id="RU003331"/>
    </source>
</evidence>
<dbReference type="CDD" id="cd01428">
    <property type="entry name" value="ADK"/>
    <property type="match status" value="1"/>
</dbReference>
<comment type="function">
    <text evidence="8">Catalyzes the reversible transfer of the terminal phosphate group between ATP and AMP. Plays an important role in cellular energy homeostasis and in adenine nucleotide metabolism.</text>
</comment>
<feature type="region of interest" description="NMP" evidence="8">
    <location>
        <begin position="30"/>
        <end position="59"/>
    </location>
</feature>
<comment type="subcellular location">
    <subcellularLocation>
        <location evidence="8 10">Cytoplasm</location>
    </subcellularLocation>
</comment>
<feature type="binding site" evidence="8">
    <location>
        <position position="31"/>
    </location>
    <ligand>
        <name>AMP</name>
        <dbReference type="ChEBI" id="CHEBI:456215"/>
    </ligand>
</feature>
<dbReference type="UniPathway" id="UPA00588">
    <property type="reaction ID" value="UER00649"/>
</dbReference>
<comment type="pathway">
    <text evidence="8">Purine metabolism; AMP biosynthesis via salvage pathway; AMP from ADP: step 1/1.</text>
</comment>
<dbReference type="InterPro" id="IPR027417">
    <property type="entry name" value="P-loop_NTPase"/>
</dbReference>
<evidence type="ECO:0000259" key="11">
    <source>
        <dbReference type="Pfam" id="PF05191"/>
    </source>
</evidence>
<dbReference type="HAMAP" id="MF_00235">
    <property type="entry name" value="Adenylate_kinase_Adk"/>
    <property type="match status" value="1"/>
</dbReference>
<evidence type="ECO:0000256" key="9">
    <source>
        <dbReference type="RuleBase" id="RU003330"/>
    </source>
</evidence>
<dbReference type="NCBIfam" id="NF001380">
    <property type="entry name" value="PRK00279.1-2"/>
    <property type="match status" value="1"/>
</dbReference>
<organism evidence="12 13">
    <name type="scientific">Sporobacter termitidis DSM 10068</name>
    <dbReference type="NCBI Taxonomy" id="1123282"/>
    <lineage>
        <taxon>Bacteria</taxon>
        <taxon>Bacillati</taxon>
        <taxon>Bacillota</taxon>
        <taxon>Clostridia</taxon>
        <taxon>Eubacteriales</taxon>
        <taxon>Oscillospiraceae</taxon>
        <taxon>Sporobacter</taxon>
    </lineage>
</organism>
<dbReference type="Pfam" id="PF05191">
    <property type="entry name" value="ADK_lid"/>
    <property type="match status" value="1"/>
</dbReference>
<feature type="binding site" evidence="8">
    <location>
        <position position="126"/>
    </location>
    <ligand>
        <name>Zn(2+)</name>
        <dbReference type="ChEBI" id="CHEBI:29105"/>
        <note>structural</note>
    </ligand>
</feature>
<feature type="binding site" evidence="8">
    <location>
        <position position="149"/>
    </location>
    <ligand>
        <name>Zn(2+)</name>
        <dbReference type="ChEBI" id="CHEBI:29105"/>
        <note>structural</note>
    </ligand>
</feature>
<dbReference type="RefSeq" id="WP_073076289.1">
    <property type="nucleotide sequence ID" value="NZ_FQXV01000002.1"/>
</dbReference>
<comment type="domain">
    <text evidence="8">Consists of three domains, a large central CORE domain and two small peripheral domains, NMPbind and LID, which undergo movements during catalysis. The LID domain closes over the site of phosphoryl transfer upon ATP binding. Assembling and dissambling the active center during each catalytic cycle provides an effective means to prevent ATP hydrolysis. Some bacteria have evolved a zinc-coordinating structure that stabilizes the LID domain.</text>
</comment>
<dbReference type="GO" id="GO:0008270">
    <property type="term" value="F:zinc ion binding"/>
    <property type="evidence" value="ECO:0007669"/>
    <property type="project" value="UniProtKB-UniRule"/>
</dbReference>
<dbReference type="GO" id="GO:0044209">
    <property type="term" value="P:AMP salvage"/>
    <property type="evidence" value="ECO:0007669"/>
    <property type="project" value="UniProtKB-UniRule"/>
</dbReference>
<evidence type="ECO:0000256" key="3">
    <source>
        <dbReference type="ARBA" id="ARBA00022727"/>
    </source>
</evidence>
<keyword evidence="6 8" id="KW-0862">Zinc</keyword>
<dbReference type="OrthoDB" id="9805030at2"/>
<feature type="region of interest" description="LID" evidence="8">
    <location>
        <begin position="122"/>
        <end position="159"/>
    </location>
</feature>
<proteinExistence type="inferred from homology"/>
<dbReference type="STRING" id="1123282.SAMN02745823_00714"/>
<dbReference type="SUPFAM" id="SSF52540">
    <property type="entry name" value="P-loop containing nucleoside triphosphate hydrolases"/>
    <property type="match status" value="1"/>
</dbReference>
<comment type="caution">
    <text evidence="8">Lacks conserved residue(s) required for the propagation of feature annotation.</text>
</comment>
<evidence type="ECO:0000313" key="12">
    <source>
        <dbReference type="EMBL" id="SHH71781.1"/>
    </source>
</evidence>
<feature type="binding site" evidence="8">
    <location>
        <position position="194"/>
    </location>
    <ligand>
        <name>ATP</name>
        <dbReference type="ChEBI" id="CHEBI:30616"/>
    </ligand>
</feature>
<protein>
    <recommendedName>
        <fullName evidence="8 10">Adenylate kinase</fullName>
        <shortName evidence="8">AK</shortName>
        <ecNumber evidence="8 10">2.7.4.3</ecNumber>
    </recommendedName>
    <alternativeName>
        <fullName evidence="8">ATP-AMP transphosphorylase</fullName>
    </alternativeName>
    <alternativeName>
        <fullName evidence="8">ATP:AMP phosphotransferase</fullName>
    </alternativeName>
    <alternativeName>
        <fullName evidence="8">Adenylate monophosphate kinase</fullName>
    </alternativeName>
</protein>
<feature type="binding site" evidence="8">
    <location>
        <position position="146"/>
    </location>
    <ligand>
        <name>Zn(2+)</name>
        <dbReference type="ChEBI" id="CHEBI:29105"/>
        <note>structural</note>
    </ligand>
</feature>
<keyword evidence="5 8" id="KW-0418">Kinase</keyword>
<dbReference type="AlphaFoldDB" id="A0A1M5V992"/>
<feature type="binding site" evidence="8">
    <location>
        <position position="167"/>
    </location>
    <ligand>
        <name>AMP</name>
        <dbReference type="ChEBI" id="CHEBI:456215"/>
    </ligand>
</feature>
<dbReference type="PANTHER" id="PTHR23359">
    <property type="entry name" value="NUCLEOTIDE KINASE"/>
    <property type="match status" value="1"/>
</dbReference>
<dbReference type="GO" id="GO:0005737">
    <property type="term" value="C:cytoplasm"/>
    <property type="evidence" value="ECO:0007669"/>
    <property type="project" value="UniProtKB-SubCell"/>
</dbReference>
<comment type="catalytic activity">
    <reaction evidence="8 10">
        <text>AMP + ATP = 2 ADP</text>
        <dbReference type="Rhea" id="RHEA:12973"/>
        <dbReference type="ChEBI" id="CHEBI:30616"/>
        <dbReference type="ChEBI" id="CHEBI:456215"/>
        <dbReference type="ChEBI" id="CHEBI:456216"/>
        <dbReference type="EC" id="2.7.4.3"/>
    </reaction>
</comment>
<evidence type="ECO:0000313" key="13">
    <source>
        <dbReference type="Proteomes" id="UP000183995"/>
    </source>
</evidence>
<dbReference type="Proteomes" id="UP000183995">
    <property type="component" value="Unassembled WGS sequence"/>
</dbReference>
<evidence type="ECO:0000256" key="4">
    <source>
        <dbReference type="ARBA" id="ARBA00022741"/>
    </source>
</evidence>
<dbReference type="InterPro" id="IPR000850">
    <property type="entry name" value="Adenylat/UMP-CMP_kin"/>
</dbReference>
<evidence type="ECO:0000256" key="8">
    <source>
        <dbReference type="HAMAP-Rule" id="MF_00235"/>
    </source>
</evidence>
<sequence>MKMILLGAPGAGKGTQAEIISKKLSIPTISTGNILRAAIKNGTPVGLKVKAYMESGALVPDEVIIGIMKERLAEPDCLGGYILDGMPRTIAQAEALEDAGIDVDVAIEIQASDDSIAARLTGRRTCLTCGATYHVETNPPKKENVCDKCGGALIRRHDDEPETVKHRLKVYHKETEPLIDFYRSREKLRSVADNSIEETAAEIFVTLGIKNDKAEVLKRG</sequence>
<evidence type="ECO:0000256" key="7">
    <source>
        <dbReference type="ARBA" id="ARBA00022840"/>
    </source>
</evidence>
<keyword evidence="13" id="KW-1185">Reference proteome</keyword>
<dbReference type="Gene3D" id="3.40.50.300">
    <property type="entry name" value="P-loop containing nucleotide triphosphate hydrolases"/>
    <property type="match status" value="1"/>
</dbReference>
<dbReference type="EMBL" id="FQXV01000002">
    <property type="protein sequence ID" value="SHH71781.1"/>
    <property type="molecule type" value="Genomic_DNA"/>
</dbReference>
<keyword evidence="3 8" id="KW-0545">Nucleotide biosynthesis</keyword>
<dbReference type="FunFam" id="3.40.50.300:FF:000106">
    <property type="entry name" value="Adenylate kinase mitochondrial"/>
    <property type="match status" value="1"/>
</dbReference>
<reference evidence="12 13" key="1">
    <citation type="submission" date="2016-11" db="EMBL/GenBank/DDBJ databases">
        <authorList>
            <person name="Jaros S."/>
            <person name="Januszkiewicz K."/>
            <person name="Wedrychowicz H."/>
        </authorList>
    </citation>
    <scope>NUCLEOTIDE SEQUENCE [LARGE SCALE GENOMIC DNA]</scope>
    <source>
        <strain evidence="12 13">DSM 10068</strain>
    </source>
</reference>
<dbReference type="GO" id="GO:0004017">
    <property type="term" value="F:AMP kinase activity"/>
    <property type="evidence" value="ECO:0007669"/>
    <property type="project" value="UniProtKB-UniRule"/>
</dbReference>
<feature type="binding site" evidence="8">
    <location>
        <position position="92"/>
    </location>
    <ligand>
        <name>AMP</name>
        <dbReference type="ChEBI" id="CHEBI:456215"/>
    </ligand>
</feature>
<feature type="binding site" evidence="8">
    <location>
        <position position="36"/>
    </location>
    <ligand>
        <name>AMP</name>
        <dbReference type="ChEBI" id="CHEBI:456215"/>
    </ligand>
</feature>